<dbReference type="EMBL" id="MGEQ01000010">
    <property type="protein sequence ID" value="OGL86266.1"/>
    <property type="molecule type" value="Genomic_DNA"/>
</dbReference>
<comment type="caution">
    <text evidence="1">The sequence shown here is derived from an EMBL/GenBank/DDBJ whole genome shotgun (WGS) entry which is preliminary data.</text>
</comment>
<dbReference type="Proteomes" id="UP000176593">
    <property type="component" value="Unassembled WGS sequence"/>
</dbReference>
<reference evidence="1 2" key="1">
    <citation type="journal article" date="2016" name="Nat. Commun.">
        <title>Thousands of microbial genomes shed light on interconnected biogeochemical processes in an aquifer system.</title>
        <authorList>
            <person name="Anantharaman K."/>
            <person name="Brown C.T."/>
            <person name="Hug L.A."/>
            <person name="Sharon I."/>
            <person name="Castelle C.J."/>
            <person name="Probst A.J."/>
            <person name="Thomas B.C."/>
            <person name="Singh A."/>
            <person name="Wilkins M.J."/>
            <person name="Karaoz U."/>
            <person name="Brodie E.L."/>
            <person name="Williams K.H."/>
            <person name="Hubbard S.S."/>
            <person name="Banfield J.F."/>
        </authorList>
    </citation>
    <scope>NUCLEOTIDE SEQUENCE [LARGE SCALE GENOMIC DNA]</scope>
</reference>
<name>A0A1F7V6T7_9BACT</name>
<sequence>MAVGRVAQFALCVFVAFLAPLARNRLPNKPSVRTDPARDFGFPTRGLRLLQRFEQFLVLLHLILRG</sequence>
<evidence type="ECO:0000313" key="2">
    <source>
        <dbReference type="Proteomes" id="UP000176593"/>
    </source>
</evidence>
<gene>
    <name evidence="1" type="ORF">A3I41_01740</name>
</gene>
<organism evidence="1 2">
    <name type="scientific">Candidatus Uhrbacteria bacterium RIFCSPLOWO2_02_FULL_48_18</name>
    <dbReference type="NCBI Taxonomy" id="1802408"/>
    <lineage>
        <taxon>Bacteria</taxon>
        <taxon>Candidatus Uhriibacteriota</taxon>
    </lineage>
</organism>
<protein>
    <submittedName>
        <fullName evidence="1">Uncharacterized protein</fullName>
    </submittedName>
</protein>
<dbReference type="AlphaFoldDB" id="A0A1F7V6T7"/>
<evidence type="ECO:0000313" key="1">
    <source>
        <dbReference type="EMBL" id="OGL86266.1"/>
    </source>
</evidence>
<accession>A0A1F7V6T7</accession>
<proteinExistence type="predicted"/>